<evidence type="ECO:0000313" key="6">
    <source>
        <dbReference type="EnsemblPlants" id="KEH25359"/>
    </source>
</evidence>
<name>A0A072U6K8_MEDTR</name>
<dbReference type="EMBL" id="PSQE01000006">
    <property type="protein sequence ID" value="RHN50474.1"/>
    <property type="molecule type" value="Genomic_DNA"/>
</dbReference>
<organism evidence="4 7">
    <name type="scientific">Medicago truncatula</name>
    <name type="common">Barrel medic</name>
    <name type="synonym">Medicago tribuloides</name>
    <dbReference type="NCBI Taxonomy" id="3880"/>
    <lineage>
        <taxon>Eukaryota</taxon>
        <taxon>Viridiplantae</taxon>
        <taxon>Streptophyta</taxon>
        <taxon>Embryophyta</taxon>
        <taxon>Tracheophyta</taxon>
        <taxon>Spermatophyta</taxon>
        <taxon>Magnoliopsida</taxon>
        <taxon>eudicotyledons</taxon>
        <taxon>Gunneridae</taxon>
        <taxon>Pentapetalae</taxon>
        <taxon>rosids</taxon>
        <taxon>fabids</taxon>
        <taxon>Fabales</taxon>
        <taxon>Fabaceae</taxon>
        <taxon>Papilionoideae</taxon>
        <taxon>50 kb inversion clade</taxon>
        <taxon>NPAAA clade</taxon>
        <taxon>Hologalegina</taxon>
        <taxon>IRL clade</taxon>
        <taxon>Trifolieae</taxon>
        <taxon>Medicago</taxon>
    </lineage>
</organism>
<feature type="compositionally biased region" description="Basic and acidic residues" evidence="1">
    <location>
        <begin position="455"/>
        <end position="468"/>
    </location>
</feature>
<dbReference type="Pfam" id="PF14383">
    <property type="entry name" value="VARLMGL"/>
    <property type="match status" value="1"/>
</dbReference>
<dbReference type="PANTHER" id="PTHR21726:SF61">
    <property type="entry name" value="DNAA INITIATOR-ASSOCIATING PROTEIN"/>
    <property type="match status" value="1"/>
</dbReference>
<reference evidence="6" key="3">
    <citation type="submission" date="2015-04" db="UniProtKB">
        <authorList>
            <consortium name="EnsemblPlants"/>
        </authorList>
    </citation>
    <scope>IDENTIFICATION</scope>
    <source>
        <strain evidence="6">cv. Jemalong A17</strain>
    </source>
</reference>
<dbReference type="Proteomes" id="UP000265566">
    <property type="component" value="Chromosome 6"/>
</dbReference>
<dbReference type="EnsemblPlants" id="KEH25359">
    <property type="protein sequence ID" value="KEH25359"/>
    <property type="gene ID" value="MTR_6g018770"/>
</dbReference>
<dbReference type="PANTHER" id="PTHR21726">
    <property type="entry name" value="PHOSPHATIDYLINOSITOL N-ACETYLGLUCOSAMINYLTRANSFERASE SUBUNIT P DOWN SYNDROME CRITICAL REGION PROTEIN 5 -RELATED"/>
    <property type="match status" value="1"/>
</dbReference>
<keyword evidence="7" id="KW-1185">Reference proteome</keyword>
<sequence length="885" mass="98706">MSDDASVNGSSCLAITEKKNNQKLGGGCIGIFSQLFDWNSRLTKKRFFTKKLLPPPASAKQDSLKKFKGDDKMPNSKLHLIANGNSGGFSNAKKSGNCVIEVEQKHEMKAPSLVARLMGLESIPSSKRDKSKKSSFSDSDDGEESLEIKAANARNESRPQKLRKTEANERRAVTRFGADALQIKSVLSQVRRYNHHRHNHHHANKLVSPLKSPRISSGKSTSRSSRLIEAATKILEPGLQATNRSKCFLASSISKCPPNNGIVTEMAGTRALDIHNQSCYNSGIDKSLGEPTCKNCGNLLDVEISRPIVSDVFTDFSSASVKNKRSFIPSHENDVVLLRSQEKIITHVDDDVKKNVYACNESTSRRIYVLAKCDSSREPHGGLEDDGVSSFSFKHKTQTQEGMLNNERISFESRNSNMQEKRVSSATTSSTVSGNKDFVCLNQSLGGRTRIRSPTKADRCKFDLERKPSSRQGSDAQGEKRKNFDAFSPNNSNVRCKRGGYLNTDKINDNKMNKVVPSTFSSPLKKKEETRSDNEIRTCLQRHHQPLREDVLGAFLEQKLKELRSRENVELVTGDQPKRSPALILQELISVLNAEHLTCSNDQMLNGKCPKCETNHVGLFGTSCNGNHLSPGSVLEASFSSSSFDEGSGHCFHPGSINCSYDQPEPLKHEGELLDSAASFNTGKIGCKILTKLVYRIDKILQSLDSFWTRLTESKLDHMKEVIFIAELVLGNVTRNNEEGVLPQLLISCILLDELNIATEAMQRNFNRSQLKGFLFDCVIEYLESNCCHNYYSVFRSWCAWTKAPLCMKAEILVQEVKSEIKKWECMVGMELNQVIDWEMSHSLGKWTDFDIEAFETGVDIGGDVLQILVDEIVEDLVDSRHGNV</sequence>
<reference evidence="8" key="4">
    <citation type="journal article" date="2018" name="Nat. Plants">
        <title>Whole-genome landscape of Medicago truncatula symbiotic genes.</title>
        <authorList>
            <person name="Pecrix Y."/>
            <person name="Staton S.E."/>
            <person name="Sallet E."/>
            <person name="Lelandais-Briere C."/>
            <person name="Moreau S."/>
            <person name="Carrere S."/>
            <person name="Blein T."/>
            <person name="Jardinaud M.F."/>
            <person name="Latrasse D."/>
            <person name="Zouine M."/>
            <person name="Zahm M."/>
            <person name="Kreplak J."/>
            <person name="Mayjonade B."/>
            <person name="Satge C."/>
            <person name="Perez M."/>
            <person name="Cauet S."/>
            <person name="Marande W."/>
            <person name="Chantry-Darmon C."/>
            <person name="Lopez-Roques C."/>
            <person name="Bouchez O."/>
            <person name="Berard A."/>
            <person name="Debelle F."/>
            <person name="Munos S."/>
            <person name="Bendahmane A."/>
            <person name="Berges H."/>
            <person name="Niebel A."/>
            <person name="Buitink J."/>
            <person name="Frugier F."/>
            <person name="Benhamed M."/>
            <person name="Crespi M."/>
            <person name="Gouzy J."/>
            <person name="Gamas P."/>
        </authorList>
    </citation>
    <scope>NUCLEOTIDE SEQUENCE [LARGE SCALE GENOMIC DNA]</scope>
    <source>
        <strain evidence="8">cv. Jemalong A17</strain>
    </source>
</reference>
<evidence type="ECO:0000259" key="3">
    <source>
        <dbReference type="Pfam" id="PF14383"/>
    </source>
</evidence>
<proteinExistence type="predicted"/>
<feature type="domain" description="DUF4378" evidence="2">
    <location>
        <begin position="746"/>
        <end position="872"/>
    </location>
</feature>
<feature type="compositionally biased region" description="Basic and acidic residues" evidence="1">
    <location>
        <begin position="155"/>
        <end position="169"/>
    </location>
</feature>
<dbReference type="Gramene" id="rna34757">
    <property type="protein sequence ID" value="RHN50474.1"/>
    <property type="gene ID" value="gene34757"/>
</dbReference>
<feature type="region of interest" description="Disordered" evidence="1">
    <location>
        <begin position="450"/>
        <end position="490"/>
    </location>
</feature>
<evidence type="ECO:0000259" key="2">
    <source>
        <dbReference type="Pfam" id="PF14309"/>
    </source>
</evidence>
<dbReference type="HOGENOM" id="CLU_009609_1_0_1"/>
<accession>A0A072U6K8</accession>
<feature type="region of interest" description="Disordered" evidence="1">
    <location>
        <begin position="413"/>
        <end position="432"/>
    </location>
</feature>
<reference evidence="4 7" key="2">
    <citation type="journal article" date="2014" name="BMC Genomics">
        <title>An improved genome release (version Mt4.0) for the model legume Medicago truncatula.</title>
        <authorList>
            <person name="Tang H."/>
            <person name="Krishnakumar V."/>
            <person name="Bidwell S."/>
            <person name="Rosen B."/>
            <person name="Chan A."/>
            <person name="Zhou S."/>
            <person name="Gentzbittel L."/>
            <person name="Childs K.L."/>
            <person name="Yandell M."/>
            <person name="Gundlach H."/>
            <person name="Mayer K.F."/>
            <person name="Schwartz D.C."/>
            <person name="Town C.D."/>
        </authorList>
    </citation>
    <scope>GENOME REANNOTATION</scope>
    <source>
        <strain evidence="4">A17</strain>
        <strain evidence="6 7">cv. Jemalong A17</strain>
    </source>
</reference>
<reference evidence="5" key="5">
    <citation type="journal article" date="2018" name="Nat. Plants">
        <title>Whole-genome landscape of Medicago truncatula symbiotic genes.</title>
        <authorList>
            <person name="Pecrix Y."/>
            <person name="Gamas P."/>
            <person name="Carrere S."/>
        </authorList>
    </citation>
    <scope>NUCLEOTIDE SEQUENCE</scope>
    <source>
        <tissue evidence="5">Leaves</tissue>
    </source>
</reference>
<evidence type="ECO:0000313" key="5">
    <source>
        <dbReference type="EMBL" id="RHN50474.1"/>
    </source>
</evidence>
<reference evidence="4 7" key="1">
    <citation type="journal article" date="2011" name="Nature">
        <title>The Medicago genome provides insight into the evolution of rhizobial symbioses.</title>
        <authorList>
            <person name="Young N.D."/>
            <person name="Debelle F."/>
            <person name="Oldroyd G.E."/>
            <person name="Geurts R."/>
            <person name="Cannon S.B."/>
            <person name="Udvardi M.K."/>
            <person name="Benedito V.A."/>
            <person name="Mayer K.F."/>
            <person name="Gouzy J."/>
            <person name="Schoof H."/>
            <person name="Van de Peer Y."/>
            <person name="Proost S."/>
            <person name="Cook D.R."/>
            <person name="Meyers B.C."/>
            <person name="Spannagl M."/>
            <person name="Cheung F."/>
            <person name="De Mita S."/>
            <person name="Krishnakumar V."/>
            <person name="Gundlach H."/>
            <person name="Zhou S."/>
            <person name="Mudge J."/>
            <person name="Bharti A.K."/>
            <person name="Murray J.D."/>
            <person name="Naoumkina M.A."/>
            <person name="Rosen B."/>
            <person name="Silverstein K.A."/>
            <person name="Tang H."/>
            <person name="Rombauts S."/>
            <person name="Zhao P.X."/>
            <person name="Zhou P."/>
            <person name="Barbe V."/>
            <person name="Bardou P."/>
            <person name="Bechner M."/>
            <person name="Bellec A."/>
            <person name="Berger A."/>
            <person name="Berges H."/>
            <person name="Bidwell S."/>
            <person name="Bisseling T."/>
            <person name="Choisne N."/>
            <person name="Couloux A."/>
            <person name="Denny R."/>
            <person name="Deshpande S."/>
            <person name="Dai X."/>
            <person name="Doyle J.J."/>
            <person name="Dudez A.M."/>
            <person name="Farmer A.D."/>
            <person name="Fouteau S."/>
            <person name="Franken C."/>
            <person name="Gibelin C."/>
            <person name="Gish J."/>
            <person name="Goldstein S."/>
            <person name="Gonzalez A.J."/>
            <person name="Green P.J."/>
            <person name="Hallab A."/>
            <person name="Hartog M."/>
            <person name="Hua A."/>
            <person name="Humphray S.J."/>
            <person name="Jeong D.H."/>
            <person name="Jing Y."/>
            <person name="Jocker A."/>
            <person name="Kenton S.M."/>
            <person name="Kim D.J."/>
            <person name="Klee K."/>
            <person name="Lai H."/>
            <person name="Lang C."/>
            <person name="Lin S."/>
            <person name="Macmil S.L."/>
            <person name="Magdelenat G."/>
            <person name="Matthews L."/>
            <person name="McCorrison J."/>
            <person name="Monaghan E.L."/>
            <person name="Mun J.H."/>
            <person name="Najar F.Z."/>
            <person name="Nicholson C."/>
            <person name="Noirot C."/>
            <person name="O'Bleness M."/>
            <person name="Paule C.R."/>
            <person name="Poulain J."/>
            <person name="Prion F."/>
            <person name="Qin B."/>
            <person name="Qu C."/>
            <person name="Retzel E.F."/>
            <person name="Riddle C."/>
            <person name="Sallet E."/>
            <person name="Samain S."/>
            <person name="Samson N."/>
            <person name="Sanders I."/>
            <person name="Saurat O."/>
            <person name="Scarpelli C."/>
            <person name="Schiex T."/>
            <person name="Segurens B."/>
            <person name="Severin A.J."/>
            <person name="Sherrier D.J."/>
            <person name="Shi R."/>
            <person name="Sims S."/>
            <person name="Singer S.R."/>
            <person name="Sinharoy S."/>
            <person name="Sterck L."/>
            <person name="Viollet A."/>
            <person name="Wang B.B."/>
            <person name="Wang K."/>
            <person name="Wang M."/>
            <person name="Wang X."/>
            <person name="Warfsmann J."/>
            <person name="Weissenbach J."/>
            <person name="White D.D."/>
            <person name="White J.D."/>
            <person name="Wiley G.B."/>
            <person name="Wincker P."/>
            <person name="Xing Y."/>
            <person name="Yang L."/>
            <person name="Yao Z."/>
            <person name="Ying F."/>
            <person name="Zhai J."/>
            <person name="Zhou L."/>
            <person name="Zuber A."/>
            <person name="Denarie J."/>
            <person name="Dixon R.A."/>
            <person name="May G.D."/>
            <person name="Schwartz D.C."/>
            <person name="Rogers J."/>
            <person name="Quetier F."/>
            <person name="Town C.D."/>
            <person name="Roe B.A."/>
        </authorList>
    </citation>
    <scope>NUCLEOTIDE SEQUENCE [LARGE SCALE GENOMIC DNA]</scope>
    <source>
        <strain evidence="4">A17</strain>
        <strain evidence="6 7">cv. Jemalong A17</strain>
    </source>
</reference>
<protein>
    <submittedName>
        <fullName evidence="4">DUF4378 domain protein</fullName>
    </submittedName>
</protein>
<feature type="domain" description="DUF3741" evidence="3">
    <location>
        <begin position="103"/>
        <end position="128"/>
    </location>
</feature>
<dbReference type="KEGG" id="mtr:25495639"/>
<dbReference type="AlphaFoldDB" id="A0A072U6K8"/>
<evidence type="ECO:0000256" key="1">
    <source>
        <dbReference type="SAM" id="MobiDB-lite"/>
    </source>
</evidence>
<feature type="region of interest" description="Disordered" evidence="1">
    <location>
        <begin position="512"/>
        <end position="533"/>
    </location>
</feature>
<dbReference type="InterPro" id="IPR032795">
    <property type="entry name" value="DUF3741-assoc"/>
</dbReference>
<evidence type="ECO:0000313" key="7">
    <source>
        <dbReference type="Proteomes" id="UP000002051"/>
    </source>
</evidence>
<dbReference type="Proteomes" id="UP000002051">
    <property type="component" value="Chromosome 6"/>
</dbReference>
<evidence type="ECO:0000313" key="4">
    <source>
        <dbReference type="EMBL" id="KEH25359.1"/>
    </source>
</evidence>
<gene>
    <name evidence="6" type="primary">25495639</name>
    <name evidence="4" type="ordered locus">MTR_6g018770</name>
    <name evidence="5" type="ORF">MtrunA17_Chr6g0457761</name>
</gene>
<dbReference type="EMBL" id="CM001222">
    <property type="protein sequence ID" value="KEH25359.1"/>
    <property type="molecule type" value="Genomic_DNA"/>
</dbReference>
<feature type="region of interest" description="Disordered" evidence="1">
    <location>
        <begin position="124"/>
        <end position="169"/>
    </location>
</feature>
<dbReference type="STRING" id="3880.A0A072U6K8"/>
<dbReference type="OrthoDB" id="1928505at2759"/>
<evidence type="ECO:0000313" key="8">
    <source>
        <dbReference type="Proteomes" id="UP000265566"/>
    </source>
</evidence>
<dbReference type="InterPro" id="IPR025486">
    <property type="entry name" value="DUF4378"/>
</dbReference>
<dbReference type="Pfam" id="PF14309">
    <property type="entry name" value="DUF4378"/>
    <property type="match status" value="1"/>
</dbReference>